<name>A0A841MIJ7_9BACT</name>
<dbReference type="Gene3D" id="1.25.40.10">
    <property type="entry name" value="Tetratricopeptide repeat domain"/>
    <property type="match status" value="1"/>
</dbReference>
<reference evidence="1 2" key="1">
    <citation type="submission" date="2020-08" db="EMBL/GenBank/DDBJ databases">
        <title>Genomic Encyclopedia of Type Strains, Phase IV (KMG-IV): sequencing the most valuable type-strain genomes for metagenomic binning, comparative biology and taxonomic classification.</title>
        <authorList>
            <person name="Goeker M."/>
        </authorList>
    </citation>
    <scope>NUCLEOTIDE SEQUENCE [LARGE SCALE GENOMIC DNA]</scope>
    <source>
        <strain evidence="1 2">DSM 102044</strain>
    </source>
</reference>
<accession>A0A841MIJ7</accession>
<proteinExistence type="predicted"/>
<dbReference type="InterPro" id="IPR011990">
    <property type="entry name" value="TPR-like_helical_dom_sf"/>
</dbReference>
<evidence type="ECO:0000313" key="2">
    <source>
        <dbReference type="Proteomes" id="UP000588604"/>
    </source>
</evidence>
<gene>
    <name evidence="1" type="ORF">FHS59_000872</name>
</gene>
<keyword evidence="2" id="KW-1185">Reference proteome</keyword>
<dbReference type="PROSITE" id="PS51257">
    <property type="entry name" value="PROKAR_LIPOPROTEIN"/>
    <property type="match status" value="1"/>
</dbReference>
<protein>
    <submittedName>
        <fullName evidence="1">Tetratricopeptide (TPR) repeat protein</fullName>
    </submittedName>
</protein>
<dbReference type="AlphaFoldDB" id="A0A841MIJ7"/>
<dbReference type="SUPFAM" id="SSF48452">
    <property type="entry name" value="TPR-like"/>
    <property type="match status" value="1"/>
</dbReference>
<dbReference type="Proteomes" id="UP000588604">
    <property type="component" value="Unassembled WGS sequence"/>
</dbReference>
<sequence length="206" mass="24022">MNIRLTLILISCLILTSCRQSEKSKEMMEQAMDVYLYAELNDDIKIDSSLVLTNKALEFDDQNFSALNHKVTLLFRKKDSKGLIQVADKLIELTDKPFYLGQKAMFLELEGKIDEANVYYSRAIEKYDYYLKSDTLNFDLLIEYVGILEASGDTTKANKTLTDMKEMDFEDYQIEMIDLYKEQAVSKKQLIKYWTGEIEYEQIGEK</sequence>
<organism evidence="1 2">
    <name type="scientific">Algoriphagus iocasae</name>
    <dbReference type="NCBI Taxonomy" id="1836499"/>
    <lineage>
        <taxon>Bacteria</taxon>
        <taxon>Pseudomonadati</taxon>
        <taxon>Bacteroidota</taxon>
        <taxon>Cytophagia</taxon>
        <taxon>Cytophagales</taxon>
        <taxon>Cyclobacteriaceae</taxon>
        <taxon>Algoriphagus</taxon>
    </lineage>
</organism>
<comment type="caution">
    <text evidence="1">The sequence shown here is derived from an EMBL/GenBank/DDBJ whole genome shotgun (WGS) entry which is preliminary data.</text>
</comment>
<dbReference type="EMBL" id="JACIJO010000001">
    <property type="protein sequence ID" value="MBB6325257.1"/>
    <property type="molecule type" value="Genomic_DNA"/>
</dbReference>
<evidence type="ECO:0000313" key="1">
    <source>
        <dbReference type="EMBL" id="MBB6325257.1"/>
    </source>
</evidence>